<keyword evidence="3" id="KW-1185">Reference proteome</keyword>
<feature type="transmembrane region" description="Helical" evidence="1">
    <location>
        <begin position="20"/>
        <end position="41"/>
    </location>
</feature>
<evidence type="ECO:0000256" key="1">
    <source>
        <dbReference type="SAM" id="Phobius"/>
    </source>
</evidence>
<keyword evidence="1" id="KW-0472">Membrane</keyword>
<keyword evidence="1" id="KW-0812">Transmembrane</keyword>
<proteinExistence type="predicted"/>
<evidence type="ECO:0000313" key="3">
    <source>
        <dbReference type="Proteomes" id="UP000075321"/>
    </source>
</evidence>
<dbReference type="PATRIC" id="fig|1008153.3.peg.904"/>
<reference evidence="2 3" key="1">
    <citation type="submission" date="2016-02" db="EMBL/GenBank/DDBJ databases">
        <title>Genome sequence of Halalkalicoccus paucihalophilus DSM 24557.</title>
        <authorList>
            <person name="Poehlein A."/>
            <person name="Daniel R."/>
        </authorList>
    </citation>
    <scope>NUCLEOTIDE SEQUENCE [LARGE SCALE GENOMIC DNA]</scope>
    <source>
        <strain evidence="2 3">DSM 24557</strain>
    </source>
</reference>
<dbReference type="Pfam" id="PF24004">
    <property type="entry name" value="Microp_archaea"/>
    <property type="match status" value="1"/>
</dbReference>
<dbReference type="EMBL" id="LTAZ01000003">
    <property type="protein sequence ID" value="KYH27010.1"/>
    <property type="molecule type" value="Genomic_DNA"/>
</dbReference>
<evidence type="ECO:0000313" key="2">
    <source>
        <dbReference type="EMBL" id="KYH27010.1"/>
    </source>
</evidence>
<accession>A0A151AHI0</accession>
<gene>
    <name evidence="2" type="ORF">HAPAU_08980</name>
</gene>
<dbReference type="AlphaFoldDB" id="A0A151AHI0"/>
<organism evidence="2 3">
    <name type="scientific">Halalkalicoccus paucihalophilus</name>
    <dbReference type="NCBI Taxonomy" id="1008153"/>
    <lineage>
        <taxon>Archaea</taxon>
        <taxon>Methanobacteriati</taxon>
        <taxon>Methanobacteriota</taxon>
        <taxon>Stenosarchaea group</taxon>
        <taxon>Halobacteria</taxon>
        <taxon>Halobacteriales</taxon>
        <taxon>Halococcaceae</taxon>
        <taxon>Halalkalicoccus</taxon>
    </lineage>
</organism>
<dbReference type="InterPro" id="IPR056399">
    <property type="entry name" value="Microp_archaea"/>
</dbReference>
<name>A0A151AHI0_9EURY</name>
<keyword evidence="1" id="KW-1133">Transmembrane helix</keyword>
<dbReference type="Proteomes" id="UP000075321">
    <property type="component" value="Unassembled WGS sequence"/>
</dbReference>
<protein>
    <submittedName>
        <fullName evidence="2">Uncharacterized protein</fullName>
    </submittedName>
</protein>
<comment type="caution">
    <text evidence="2">The sequence shown here is derived from an EMBL/GenBank/DDBJ whole genome shotgun (WGS) entry which is preliminary data.</text>
</comment>
<sequence length="43" mass="4673">MFTFIRRDGDSIGMSQATKVVVGTIAISVVLSFALIAYYAFLV</sequence>